<dbReference type="KEGG" id="fbe:FF125_16555"/>
<organism evidence="3 4">
    <name type="scientific">Aureibaculum algae</name>
    <dbReference type="NCBI Taxonomy" id="2584122"/>
    <lineage>
        <taxon>Bacteria</taxon>
        <taxon>Pseudomonadati</taxon>
        <taxon>Bacteroidota</taxon>
        <taxon>Flavobacteriia</taxon>
        <taxon>Flavobacteriales</taxon>
        <taxon>Flavobacteriaceae</taxon>
        <taxon>Aureibaculum</taxon>
    </lineage>
</organism>
<feature type="signal peptide" evidence="2">
    <location>
        <begin position="1"/>
        <end position="18"/>
    </location>
</feature>
<accession>A0A5B7TZ62</accession>
<gene>
    <name evidence="3" type="ORF">FF125_16555</name>
</gene>
<evidence type="ECO:0000313" key="4">
    <source>
        <dbReference type="Proteomes" id="UP000306229"/>
    </source>
</evidence>
<dbReference type="OrthoDB" id="1421312at2"/>
<feature type="compositionally biased region" description="Basic residues" evidence="1">
    <location>
        <begin position="322"/>
        <end position="350"/>
    </location>
</feature>
<reference evidence="3 4" key="1">
    <citation type="submission" date="2019-05" db="EMBL/GenBank/DDBJ databases">
        <title>Algicella ahnfeltiae gen. nov., sp. nov., a novel marine bacterium of the family Flavobacteriaceae isolated from a red alga.</title>
        <authorList>
            <person name="Nedashkovskaya O.I."/>
            <person name="Kukhlevskiy A.D."/>
            <person name="Kim S.-G."/>
            <person name="Zhukova N.V."/>
            <person name="Mikhailov V.V."/>
        </authorList>
    </citation>
    <scope>NUCLEOTIDE SEQUENCE [LARGE SCALE GENOMIC DNA]</scope>
    <source>
        <strain evidence="3 4">10Alg115</strain>
    </source>
</reference>
<dbReference type="Pfam" id="PF13557">
    <property type="entry name" value="Phenol_MetA_deg"/>
    <property type="match status" value="1"/>
</dbReference>
<proteinExistence type="predicted"/>
<dbReference type="AlphaFoldDB" id="A0A5B7TZ62"/>
<dbReference type="SUPFAM" id="SSF56935">
    <property type="entry name" value="Porins"/>
    <property type="match status" value="1"/>
</dbReference>
<keyword evidence="4" id="KW-1185">Reference proteome</keyword>
<dbReference type="Proteomes" id="UP000306229">
    <property type="component" value="Chromosome"/>
</dbReference>
<dbReference type="InterPro" id="IPR023614">
    <property type="entry name" value="Porin_dom_sf"/>
</dbReference>
<sequence>MRKFVLVFIFSFCYLISAAQYTEVINSKRPGFSDSPYSVGKGVYQVEAGLFYKNIGNYLYYDQATAETINYNSKSYGTDLTFRTSQFFEKLELNLDLSFGQEDRNYTRPTIYSESALGLSKFTVGAKYLVYSPTYTDKSKEIRSWKKRNSYDWKRLIPAVGVYAGLNTNLLSKLHKNPGGLSPRFALFTQNDLTNKFVLITNFIMDKTFTDDSENSYIITATYSLTPKVSVFAENQGFLRKNVPNDFQYGVGSAYLLNKNMQVDAAFRYIKDERGDDSFFLGAGIAWRLDRHIDGYSTLNSEGKATKDTNGGGFFSRIFSKKDKKQRKVKSVKAGKKKIKTLKPKQTKAQKRLEKEAKKKAKDDKKQQKADQKQKKKDTKNYDKNYDPNSN</sequence>
<feature type="region of interest" description="Disordered" evidence="1">
    <location>
        <begin position="321"/>
        <end position="391"/>
    </location>
</feature>
<feature type="chain" id="PRO_5022754033" evidence="2">
    <location>
        <begin position="19"/>
        <end position="391"/>
    </location>
</feature>
<evidence type="ECO:0000256" key="1">
    <source>
        <dbReference type="SAM" id="MobiDB-lite"/>
    </source>
</evidence>
<protein>
    <submittedName>
        <fullName evidence="3">Transporter</fullName>
    </submittedName>
</protein>
<dbReference type="InterPro" id="IPR025737">
    <property type="entry name" value="FApF"/>
</dbReference>
<feature type="compositionally biased region" description="Basic and acidic residues" evidence="1">
    <location>
        <begin position="351"/>
        <end position="391"/>
    </location>
</feature>
<dbReference type="EMBL" id="CP040749">
    <property type="protein sequence ID" value="QCX39972.1"/>
    <property type="molecule type" value="Genomic_DNA"/>
</dbReference>
<dbReference type="RefSeq" id="WP_138950828.1">
    <property type="nucleotide sequence ID" value="NZ_CP040749.1"/>
</dbReference>
<evidence type="ECO:0000313" key="3">
    <source>
        <dbReference type="EMBL" id="QCX39972.1"/>
    </source>
</evidence>
<keyword evidence="2" id="KW-0732">Signal</keyword>
<evidence type="ECO:0000256" key="2">
    <source>
        <dbReference type="SAM" id="SignalP"/>
    </source>
</evidence>
<name>A0A5B7TZ62_9FLAO</name>
<dbReference type="Gene3D" id="2.40.160.10">
    <property type="entry name" value="Porin"/>
    <property type="match status" value="1"/>
</dbReference>